<feature type="chain" id="PRO_5017188923" description="Annexin" evidence="7">
    <location>
        <begin position="25"/>
        <end position="406"/>
    </location>
</feature>
<evidence type="ECO:0000256" key="7">
    <source>
        <dbReference type="SAM" id="SignalP"/>
    </source>
</evidence>
<evidence type="ECO:0000313" key="8">
    <source>
        <dbReference type="EMBL" id="GBG79647.1"/>
    </source>
</evidence>
<dbReference type="InterPro" id="IPR018252">
    <property type="entry name" value="Annexin_repeat_CS"/>
</dbReference>
<reference evidence="8 9" key="1">
    <citation type="journal article" date="2018" name="Cell">
        <title>The Chara Genome: Secondary Complexity and Implications for Plant Terrestrialization.</title>
        <authorList>
            <person name="Nishiyama T."/>
            <person name="Sakayama H."/>
            <person name="Vries J.D."/>
            <person name="Buschmann H."/>
            <person name="Saint-Marcoux D."/>
            <person name="Ullrich K.K."/>
            <person name="Haas F.B."/>
            <person name="Vanderstraeten L."/>
            <person name="Becker D."/>
            <person name="Lang D."/>
            <person name="Vosolsobe S."/>
            <person name="Rombauts S."/>
            <person name="Wilhelmsson P.K.I."/>
            <person name="Janitza P."/>
            <person name="Kern R."/>
            <person name="Heyl A."/>
            <person name="Rumpler F."/>
            <person name="Villalobos L.I.A.C."/>
            <person name="Clay J.M."/>
            <person name="Skokan R."/>
            <person name="Toyoda A."/>
            <person name="Suzuki Y."/>
            <person name="Kagoshima H."/>
            <person name="Schijlen E."/>
            <person name="Tajeshwar N."/>
            <person name="Catarino B."/>
            <person name="Hetherington A.J."/>
            <person name="Saltykova A."/>
            <person name="Bonnot C."/>
            <person name="Breuninger H."/>
            <person name="Symeonidi A."/>
            <person name="Radhakrishnan G.V."/>
            <person name="Van Nieuwerburgh F."/>
            <person name="Deforce D."/>
            <person name="Chang C."/>
            <person name="Karol K.G."/>
            <person name="Hedrich R."/>
            <person name="Ulvskov P."/>
            <person name="Glockner G."/>
            <person name="Delwiche C.F."/>
            <person name="Petrasek J."/>
            <person name="Van de Peer Y."/>
            <person name="Friml J."/>
            <person name="Beilby M."/>
            <person name="Dolan L."/>
            <person name="Kohara Y."/>
            <person name="Sugano S."/>
            <person name="Fujiyama A."/>
            <person name="Delaux P.-M."/>
            <person name="Quint M."/>
            <person name="TheiBen G."/>
            <person name="Hagemann M."/>
            <person name="Harholt J."/>
            <person name="Dunand C."/>
            <person name="Zachgo S."/>
            <person name="Langdale J."/>
            <person name="Maumus F."/>
            <person name="Straeten D.V.D."/>
            <person name="Gould S.B."/>
            <person name="Rensing S.A."/>
        </authorList>
    </citation>
    <scope>NUCLEOTIDE SEQUENCE [LARGE SCALE GENOMIC DNA]</scope>
    <source>
        <strain evidence="8 9">S276</strain>
    </source>
</reference>
<sequence>MAQLRCAFALLSIVFLLGVGIVHGRTTSHARRQPPANVNYAQVFRILEEAERDANLQAVGVAKQANAANGLLGTPTIHPCPSFNAEEDVATIDTAITDLFGEGMGKLITIATERSFSQRAAIYNLYFKNTGKVLTKVLADELGSNSDLYQGFYALLEPAAMRDAFYLYESMAGAGTDDAELNEIIVTRTFYQLKIIAQVYKEVYGTELVDDIAGDSWGIVETLLNKIVTTPRKTEFATPDRVDQLAQELYDAGAGRWGRDDAKFIEIFSSESYTTLRAVFHAYEAKFQDTVLSAVSSEFTRKARDLYMTMVRAILSTPQLFADTIYADIAGLGTYEHGLARHILARADIDLVEIKKQYHSKYKETLTEAVSGDISGDYLKLLIAAIKQEDGASLNTPNKSQPVQVA</sequence>
<dbReference type="GO" id="GO:0005634">
    <property type="term" value="C:nucleus"/>
    <property type="evidence" value="ECO:0007669"/>
    <property type="project" value="TreeGrafter"/>
</dbReference>
<evidence type="ECO:0000256" key="4">
    <source>
        <dbReference type="ARBA" id="ARBA00023302"/>
    </source>
</evidence>
<name>A0A388LBE4_CHABU</name>
<dbReference type="PANTHER" id="PTHR10502:SF239">
    <property type="entry name" value="ANNEXIN A7"/>
    <property type="match status" value="1"/>
</dbReference>
<dbReference type="PRINTS" id="PR00196">
    <property type="entry name" value="ANNEXIN"/>
</dbReference>
<dbReference type="InterPro" id="IPR037104">
    <property type="entry name" value="Annexin_sf"/>
</dbReference>
<organism evidence="8 9">
    <name type="scientific">Chara braunii</name>
    <name type="common">Braun's stonewort</name>
    <dbReference type="NCBI Taxonomy" id="69332"/>
    <lineage>
        <taxon>Eukaryota</taxon>
        <taxon>Viridiplantae</taxon>
        <taxon>Streptophyta</taxon>
        <taxon>Charophyceae</taxon>
        <taxon>Charales</taxon>
        <taxon>Characeae</taxon>
        <taxon>Chara</taxon>
    </lineage>
</organism>
<keyword evidence="9" id="KW-1185">Reference proteome</keyword>
<feature type="signal peptide" evidence="7">
    <location>
        <begin position="1"/>
        <end position="24"/>
    </location>
</feature>
<evidence type="ECO:0000256" key="2">
    <source>
        <dbReference type="ARBA" id="ARBA00022837"/>
    </source>
</evidence>
<dbReference type="AlphaFoldDB" id="A0A388LBE4"/>
<dbReference type="OrthoDB" id="37886at2759"/>
<dbReference type="EMBL" id="BFEA01000324">
    <property type="protein sequence ID" value="GBG79647.1"/>
    <property type="molecule type" value="Genomic_DNA"/>
</dbReference>
<accession>A0A388LBE4</accession>
<keyword evidence="3 6" id="KW-0041">Annexin</keyword>
<dbReference type="SUPFAM" id="SSF47874">
    <property type="entry name" value="Annexin"/>
    <property type="match status" value="1"/>
</dbReference>
<dbReference type="GO" id="GO:0005886">
    <property type="term" value="C:plasma membrane"/>
    <property type="evidence" value="ECO:0007669"/>
    <property type="project" value="TreeGrafter"/>
</dbReference>
<dbReference type="InterPro" id="IPR001464">
    <property type="entry name" value="Annexin"/>
</dbReference>
<keyword evidence="1 6" id="KW-0677">Repeat</keyword>
<gene>
    <name evidence="8" type="ORF">CBR_g29796</name>
</gene>
<dbReference type="PANTHER" id="PTHR10502">
    <property type="entry name" value="ANNEXIN"/>
    <property type="match status" value="1"/>
</dbReference>
<keyword evidence="4 6" id="KW-0111">Calcium/phospholipid-binding</keyword>
<dbReference type="Gramene" id="GBG79647">
    <property type="protein sequence ID" value="GBG79647"/>
    <property type="gene ID" value="CBR_g29796"/>
</dbReference>
<dbReference type="Proteomes" id="UP000265515">
    <property type="component" value="Unassembled WGS sequence"/>
</dbReference>
<evidence type="ECO:0000256" key="6">
    <source>
        <dbReference type="RuleBase" id="RU003540"/>
    </source>
</evidence>
<dbReference type="InterPro" id="IPR018502">
    <property type="entry name" value="Annexin_repeat"/>
</dbReference>
<dbReference type="GO" id="GO:0005737">
    <property type="term" value="C:cytoplasm"/>
    <property type="evidence" value="ECO:0007669"/>
    <property type="project" value="TreeGrafter"/>
</dbReference>
<dbReference type="Pfam" id="PF00191">
    <property type="entry name" value="Annexin"/>
    <property type="match status" value="3"/>
</dbReference>
<dbReference type="PROSITE" id="PS00223">
    <property type="entry name" value="ANNEXIN_1"/>
    <property type="match status" value="1"/>
</dbReference>
<comment type="caution">
    <text evidence="8">The sequence shown here is derived from an EMBL/GenBank/DDBJ whole genome shotgun (WGS) entry which is preliminary data.</text>
</comment>
<proteinExistence type="inferred from homology"/>
<evidence type="ECO:0000256" key="5">
    <source>
        <dbReference type="ARBA" id="ARBA00037210"/>
    </source>
</evidence>
<comment type="function">
    <text evidence="5">Calcium/phospholipid-binding protein which promotes membrane fusion and is involved in exocytosis.</text>
</comment>
<comment type="domain">
    <text evidence="6">A pair of annexin repeats may form one binding site for calcium and phospholipid.</text>
</comment>
<keyword evidence="7" id="KW-0732">Signal</keyword>
<evidence type="ECO:0000256" key="1">
    <source>
        <dbReference type="ARBA" id="ARBA00022737"/>
    </source>
</evidence>
<dbReference type="Gene3D" id="1.10.220.10">
    <property type="entry name" value="Annexin"/>
    <property type="match status" value="4"/>
</dbReference>
<keyword evidence="2 6" id="KW-0106">Calcium</keyword>
<dbReference type="STRING" id="69332.A0A388LBE4"/>
<dbReference type="GO" id="GO:0005509">
    <property type="term" value="F:calcium ion binding"/>
    <property type="evidence" value="ECO:0007669"/>
    <property type="project" value="InterPro"/>
</dbReference>
<dbReference type="GO" id="GO:0001786">
    <property type="term" value="F:phosphatidylserine binding"/>
    <property type="evidence" value="ECO:0007669"/>
    <property type="project" value="TreeGrafter"/>
</dbReference>
<protein>
    <recommendedName>
        <fullName evidence="6">Annexin</fullName>
    </recommendedName>
</protein>
<dbReference type="FunFam" id="1.10.220.10:FF:000002">
    <property type="entry name" value="Annexin"/>
    <property type="match status" value="1"/>
</dbReference>
<dbReference type="GO" id="GO:0005544">
    <property type="term" value="F:calcium-dependent phospholipid binding"/>
    <property type="evidence" value="ECO:0007669"/>
    <property type="project" value="UniProtKB-KW"/>
</dbReference>
<comment type="similarity">
    <text evidence="6">Belongs to the annexin family.</text>
</comment>
<dbReference type="SMART" id="SM00335">
    <property type="entry name" value="ANX"/>
    <property type="match status" value="4"/>
</dbReference>
<evidence type="ECO:0000313" key="9">
    <source>
        <dbReference type="Proteomes" id="UP000265515"/>
    </source>
</evidence>
<evidence type="ECO:0000256" key="3">
    <source>
        <dbReference type="ARBA" id="ARBA00023216"/>
    </source>
</evidence>
<dbReference type="PROSITE" id="PS51897">
    <property type="entry name" value="ANNEXIN_2"/>
    <property type="match status" value="3"/>
</dbReference>
<dbReference type="GO" id="GO:0012506">
    <property type="term" value="C:vesicle membrane"/>
    <property type="evidence" value="ECO:0007669"/>
    <property type="project" value="TreeGrafter"/>
</dbReference>